<dbReference type="PROSITE" id="PS50109">
    <property type="entry name" value="HIS_KIN"/>
    <property type="match status" value="1"/>
</dbReference>
<evidence type="ECO:0000256" key="5">
    <source>
        <dbReference type="ARBA" id="ARBA00022692"/>
    </source>
</evidence>
<dbReference type="GO" id="GO:0004673">
    <property type="term" value="F:protein histidine kinase activity"/>
    <property type="evidence" value="ECO:0007669"/>
    <property type="project" value="UniProtKB-EC"/>
</dbReference>
<comment type="caution">
    <text evidence="10">The sequence shown here is derived from an EMBL/GenBank/DDBJ whole genome shotgun (WGS) entry which is preliminary data.</text>
</comment>
<feature type="domain" description="Histidine kinase" evidence="9">
    <location>
        <begin position="1"/>
        <end position="107"/>
    </location>
</feature>
<dbReference type="Pfam" id="PF02518">
    <property type="entry name" value="HATPase_c"/>
    <property type="match status" value="1"/>
</dbReference>
<feature type="non-terminal residue" evidence="10">
    <location>
        <position position="162"/>
    </location>
</feature>
<keyword evidence="7" id="KW-1133">Transmembrane helix</keyword>
<evidence type="ECO:0000256" key="6">
    <source>
        <dbReference type="ARBA" id="ARBA00022777"/>
    </source>
</evidence>
<dbReference type="SUPFAM" id="SSF55874">
    <property type="entry name" value="ATPase domain of HSP90 chaperone/DNA topoisomerase II/histidine kinase"/>
    <property type="match status" value="1"/>
</dbReference>
<evidence type="ECO:0000256" key="8">
    <source>
        <dbReference type="SAM" id="MobiDB-lite"/>
    </source>
</evidence>
<dbReference type="Proteomes" id="UP000475532">
    <property type="component" value="Unassembled WGS sequence"/>
</dbReference>
<proteinExistence type="predicted"/>
<dbReference type="EC" id="2.7.13.3" evidence="2"/>
<comment type="catalytic activity">
    <reaction evidence="1">
        <text>ATP + protein L-histidine = ADP + protein N-phospho-L-histidine.</text>
        <dbReference type="EC" id="2.7.13.3"/>
    </reaction>
</comment>
<gene>
    <name evidence="10" type="ORF">G3I70_24430</name>
</gene>
<dbReference type="Gene3D" id="3.30.565.10">
    <property type="entry name" value="Histidine kinase-like ATPase, C-terminal domain"/>
    <property type="match status" value="1"/>
</dbReference>
<dbReference type="GO" id="GO:0000160">
    <property type="term" value="P:phosphorelay signal transduction system"/>
    <property type="evidence" value="ECO:0007669"/>
    <property type="project" value="TreeGrafter"/>
</dbReference>
<dbReference type="GO" id="GO:0005886">
    <property type="term" value="C:plasma membrane"/>
    <property type="evidence" value="ECO:0007669"/>
    <property type="project" value="TreeGrafter"/>
</dbReference>
<dbReference type="SMART" id="SM00387">
    <property type="entry name" value="HATPase_c"/>
    <property type="match status" value="1"/>
</dbReference>
<evidence type="ECO:0000256" key="4">
    <source>
        <dbReference type="ARBA" id="ARBA00022679"/>
    </source>
</evidence>
<feature type="non-terminal residue" evidence="10">
    <location>
        <position position="1"/>
    </location>
</feature>
<keyword evidence="5" id="KW-0812">Transmembrane</keyword>
<organism evidence="10 11">
    <name type="scientific">Actinomadura bangladeshensis</name>
    <dbReference type="NCBI Taxonomy" id="453573"/>
    <lineage>
        <taxon>Bacteria</taxon>
        <taxon>Bacillati</taxon>
        <taxon>Actinomycetota</taxon>
        <taxon>Actinomycetes</taxon>
        <taxon>Streptosporangiales</taxon>
        <taxon>Thermomonosporaceae</taxon>
        <taxon>Actinomadura</taxon>
    </lineage>
</organism>
<evidence type="ECO:0000256" key="1">
    <source>
        <dbReference type="ARBA" id="ARBA00000085"/>
    </source>
</evidence>
<evidence type="ECO:0000256" key="2">
    <source>
        <dbReference type="ARBA" id="ARBA00012438"/>
    </source>
</evidence>
<feature type="region of interest" description="Disordered" evidence="8">
    <location>
        <begin position="115"/>
        <end position="162"/>
    </location>
</feature>
<keyword evidence="3" id="KW-0597">Phosphoprotein</keyword>
<reference evidence="10 11" key="1">
    <citation type="submission" date="2020-01" db="EMBL/GenBank/DDBJ databases">
        <title>Insect and environment-associated Actinomycetes.</title>
        <authorList>
            <person name="Currrie C."/>
            <person name="Chevrette M."/>
            <person name="Carlson C."/>
            <person name="Stubbendieck R."/>
            <person name="Wendt-Pienkowski E."/>
        </authorList>
    </citation>
    <scope>NUCLEOTIDE SEQUENCE [LARGE SCALE GENOMIC DNA]</scope>
    <source>
        <strain evidence="10 11">SID10258</strain>
    </source>
</reference>
<evidence type="ECO:0000313" key="10">
    <source>
        <dbReference type="EMBL" id="NEA25610.1"/>
    </source>
</evidence>
<protein>
    <recommendedName>
        <fullName evidence="2">histidine kinase</fullName>
        <ecNumber evidence="2">2.7.13.3</ecNumber>
    </recommendedName>
</protein>
<evidence type="ECO:0000259" key="9">
    <source>
        <dbReference type="PROSITE" id="PS50109"/>
    </source>
</evidence>
<evidence type="ECO:0000256" key="7">
    <source>
        <dbReference type="ARBA" id="ARBA00022989"/>
    </source>
</evidence>
<dbReference type="InterPro" id="IPR005467">
    <property type="entry name" value="His_kinase_dom"/>
</dbReference>
<evidence type="ECO:0000256" key="3">
    <source>
        <dbReference type="ARBA" id="ARBA00022553"/>
    </source>
</evidence>
<name>A0A6L9QJD9_9ACTN</name>
<dbReference type="PANTHER" id="PTHR45436:SF5">
    <property type="entry name" value="SENSOR HISTIDINE KINASE TRCS"/>
    <property type="match status" value="1"/>
</dbReference>
<keyword evidence="7" id="KW-0472">Membrane</keyword>
<dbReference type="EMBL" id="JAAGLI010000638">
    <property type="protein sequence ID" value="NEA25610.1"/>
    <property type="molecule type" value="Genomic_DNA"/>
</dbReference>
<accession>A0A6L9QJD9</accession>
<dbReference type="PANTHER" id="PTHR45436">
    <property type="entry name" value="SENSOR HISTIDINE KINASE YKOH"/>
    <property type="match status" value="1"/>
</dbReference>
<dbReference type="AlphaFoldDB" id="A0A6L9QJD9"/>
<dbReference type="InterPro" id="IPR003594">
    <property type="entry name" value="HATPase_dom"/>
</dbReference>
<feature type="compositionally biased region" description="Low complexity" evidence="8">
    <location>
        <begin position="141"/>
        <end position="155"/>
    </location>
</feature>
<keyword evidence="4" id="KW-0808">Transferase</keyword>
<dbReference type="InterPro" id="IPR050428">
    <property type="entry name" value="TCS_sensor_his_kinase"/>
</dbReference>
<sequence>HLLAELIENATKFAPPHTQVLIRVDTVSAGLAIEVEDRGLGIPRETQRRLNELLADPDRTGTGELLQEGRIGLLVVSALARRHGVRVQLQDNLYGGTQAVVIVPKEMVGRQALEAQTRASAQTPVRAPEPPDDSERVPVSAATAAAAAPAATGAHAAHRPVQ</sequence>
<evidence type="ECO:0000313" key="11">
    <source>
        <dbReference type="Proteomes" id="UP000475532"/>
    </source>
</evidence>
<dbReference type="RefSeq" id="WP_163059696.1">
    <property type="nucleotide sequence ID" value="NZ_JAAGLI010000638.1"/>
</dbReference>
<keyword evidence="6 10" id="KW-0418">Kinase</keyword>
<dbReference type="InterPro" id="IPR036890">
    <property type="entry name" value="HATPase_C_sf"/>
</dbReference>